<dbReference type="PANTHER" id="PTHR32309:SF13">
    <property type="entry name" value="FERRIC ENTEROBACTIN TRANSPORT PROTEIN FEPE"/>
    <property type="match status" value="1"/>
</dbReference>
<protein>
    <recommendedName>
        <fullName evidence="12">Capsular biosynthesis protein</fullName>
    </recommendedName>
</protein>
<name>A0A0J6FQY2_9BACL</name>
<gene>
    <name evidence="10" type="ORF">AB986_12340</name>
</gene>
<evidence type="ECO:0000256" key="5">
    <source>
        <dbReference type="ARBA" id="ARBA00022989"/>
    </source>
</evidence>
<reference evidence="10" key="1">
    <citation type="submission" date="2015-06" db="EMBL/GenBank/DDBJ databases">
        <authorList>
            <person name="Liu B."/>
            <person name="Wang J."/>
            <person name="Zhu Y."/>
            <person name="Liu G."/>
            <person name="Chen Q."/>
            <person name="Zheng C."/>
            <person name="Che J."/>
            <person name="Ge C."/>
            <person name="Shi H."/>
            <person name="Pan Z."/>
            <person name="Liu X."/>
        </authorList>
    </citation>
    <scope>NUCLEOTIDE SEQUENCE [LARGE SCALE GENOMIC DNA]</scope>
    <source>
        <strain evidence="10">DSM 16346</strain>
    </source>
</reference>
<feature type="transmembrane region" description="Helical" evidence="7">
    <location>
        <begin position="173"/>
        <end position="192"/>
    </location>
</feature>
<dbReference type="STRING" id="157733.AB986_12340"/>
<proteinExistence type="inferred from homology"/>
<evidence type="ECO:0000256" key="3">
    <source>
        <dbReference type="ARBA" id="ARBA00022475"/>
    </source>
</evidence>
<dbReference type="InterPro" id="IPR032807">
    <property type="entry name" value="GNVR"/>
</dbReference>
<dbReference type="Proteomes" id="UP000035996">
    <property type="component" value="Unassembled WGS sequence"/>
</dbReference>
<organism evidence="10 11">
    <name type="scientific">Guptibacillus hwajinpoensis</name>
    <dbReference type="NCBI Taxonomy" id="208199"/>
    <lineage>
        <taxon>Bacteria</taxon>
        <taxon>Bacillati</taxon>
        <taxon>Bacillota</taxon>
        <taxon>Bacilli</taxon>
        <taxon>Bacillales</taxon>
        <taxon>Guptibacillaceae</taxon>
        <taxon>Guptibacillus</taxon>
    </lineage>
</organism>
<keyword evidence="6 7" id="KW-0472">Membrane</keyword>
<feature type="domain" description="Tyrosine-protein kinase G-rich" evidence="9">
    <location>
        <begin position="140"/>
        <end position="195"/>
    </location>
</feature>
<evidence type="ECO:0000256" key="2">
    <source>
        <dbReference type="ARBA" id="ARBA00006683"/>
    </source>
</evidence>
<sequence>MEEKLNLRDLYKMVKKNLVMIVLIAIVAMVISGVVSKYAITPVYQSSTQILVNQADSDNIFDVNVVKSNIELINTYSVIIKSPLILEKVITELDLNRDFDTIYEQVTVSSQENSQVVVVTVEDEDPKTAVNISNSITKVFEDQIKKFMKVDNVNVLYPAKLKADPKPIKPQPLLNIIVAGLAGAFIGIGIAFTREYFDNTIKTEADIESKLGLPTLGAITKIKETTTPQQIAQMKTKAKKKEVGGKMIGS</sequence>
<evidence type="ECO:0000313" key="10">
    <source>
        <dbReference type="EMBL" id="KMM36727.1"/>
    </source>
</evidence>
<evidence type="ECO:0000256" key="7">
    <source>
        <dbReference type="SAM" id="Phobius"/>
    </source>
</evidence>
<dbReference type="PATRIC" id="fig|157733.3.peg.497"/>
<dbReference type="GO" id="GO:0005886">
    <property type="term" value="C:plasma membrane"/>
    <property type="evidence" value="ECO:0007669"/>
    <property type="project" value="UniProtKB-SubCell"/>
</dbReference>
<dbReference type="OrthoDB" id="2360475at2"/>
<dbReference type="InterPro" id="IPR050445">
    <property type="entry name" value="Bact_polysacc_biosynth/exp"/>
</dbReference>
<evidence type="ECO:0000259" key="9">
    <source>
        <dbReference type="Pfam" id="PF13807"/>
    </source>
</evidence>
<dbReference type="InterPro" id="IPR003856">
    <property type="entry name" value="LPS_length_determ_N"/>
</dbReference>
<dbReference type="Pfam" id="PF02706">
    <property type="entry name" value="Wzz"/>
    <property type="match status" value="1"/>
</dbReference>
<evidence type="ECO:0000259" key="8">
    <source>
        <dbReference type="Pfam" id="PF02706"/>
    </source>
</evidence>
<dbReference type="GO" id="GO:0004713">
    <property type="term" value="F:protein tyrosine kinase activity"/>
    <property type="evidence" value="ECO:0007669"/>
    <property type="project" value="TreeGrafter"/>
</dbReference>
<keyword evidence="11" id="KW-1185">Reference proteome</keyword>
<dbReference type="InterPro" id="IPR027417">
    <property type="entry name" value="P-loop_NTPase"/>
</dbReference>
<evidence type="ECO:0000256" key="1">
    <source>
        <dbReference type="ARBA" id="ARBA00004651"/>
    </source>
</evidence>
<keyword evidence="5 7" id="KW-1133">Transmembrane helix</keyword>
<evidence type="ECO:0000313" key="11">
    <source>
        <dbReference type="Proteomes" id="UP000035996"/>
    </source>
</evidence>
<evidence type="ECO:0000256" key="4">
    <source>
        <dbReference type="ARBA" id="ARBA00022692"/>
    </source>
</evidence>
<feature type="transmembrane region" description="Helical" evidence="7">
    <location>
        <begin position="18"/>
        <end position="40"/>
    </location>
</feature>
<keyword evidence="4 7" id="KW-0812">Transmembrane</keyword>
<dbReference type="EMBL" id="LELK01000004">
    <property type="protein sequence ID" value="KMM36727.1"/>
    <property type="molecule type" value="Genomic_DNA"/>
</dbReference>
<comment type="similarity">
    <text evidence="2">Belongs to the CpsC/CapA family.</text>
</comment>
<dbReference type="PANTHER" id="PTHR32309">
    <property type="entry name" value="TYROSINE-PROTEIN KINASE"/>
    <property type="match status" value="1"/>
</dbReference>
<evidence type="ECO:0008006" key="12">
    <source>
        <dbReference type="Google" id="ProtNLM"/>
    </source>
</evidence>
<dbReference type="AlphaFoldDB" id="A0A0J6FQY2"/>
<accession>A0A0J6FQY2</accession>
<evidence type="ECO:0000256" key="6">
    <source>
        <dbReference type="ARBA" id="ARBA00023136"/>
    </source>
</evidence>
<dbReference type="Gene3D" id="3.40.50.300">
    <property type="entry name" value="P-loop containing nucleotide triphosphate hydrolases"/>
    <property type="match status" value="1"/>
</dbReference>
<comment type="caution">
    <text evidence="10">The sequence shown here is derived from an EMBL/GenBank/DDBJ whole genome shotgun (WGS) entry which is preliminary data.</text>
</comment>
<dbReference type="RefSeq" id="WP_048311438.1">
    <property type="nucleotide sequence ID" value="NZ_CP119526.1"/>
</dbReference>
<keyword evidence="3" id="KW-1003">Cell membrane</keyword>
<comment type="subcellular location">
    <subcellularLocation>
        <location evidence="1">Cell membrane</location>
        <topology evidence="1">Multi-pass membrane protein</topology>
    </subcellularLocation>
</comment>
<feature type="domain" description="Polysaccharide chain length determinant N-terminal" evidence="8">
    <location>
        <begin position="4"/>
        <end position="93"/>
    </location>
</feature>
<dbReference type="Pfam" id="PF13807">
    <property type="entry name" value="GNVR"/>
    <property type="match status" value="1"/>
</dbReference>